<keyword evidence="8" id="KW-0677">Repeat</keyword>
<dbReference type="SMART" id="SM00042">
    <property type="entry name" value="CUB"/>
    <property type="match status" value="1"/>
</dbReference>
<keyword evidence="13" id="KW-1015">Disulfide bond</keyword>
<evidence type="ECO:0000256" key="2">
    <source>
        <dbReference type="ARBA" id="ARBA00008661"/>
    </source>
</evidence>
<dbReference type="InterPro" id="IPR000152">
    <property type="entry name" value="EGF-type_Asp/Asn_hydroxyl_site"/>
</dbReference>
<dbReference type="InterPro" id="IPR000742">
    <property type="entry name" value="EGF"/>
</dbReference>
<dbReference type="InterPro" id="IPR049883">
    <property type="entry name" value="NOTCH1_EGF-like"/>
</dbReference>
<sequence length="811" mass="93627">MSCRKVKILGIMMIANFFVYIMVEVSRSGNQDKNSNSKVRVPDKQFWKKVVPSEAYWNREQQGLDLLYNPILTALNSTSSTVEASLNVSQLTPCEPDLGVMTQVKDYNSLPERFKDFLLYMKCRTYPLVVNQPRKCKDKPFLLLAVKSLAPHFDRRQAIRESWGKKGKIGNYTVVTVFLLGNATGTDHFPDLSEMLRYESNMHGDILLWDYRDSFFNLTIKEVLFLEWVSEYCSDVKFIFKGDDDVFVNTYRILEYLKSLGEAKAKDLFIGDVITNAGPHRDKKLKYFIPESMFTGQYPAYAGGGGFLYSGSLALRLYNVSHQVSLYPIDDVYTVHGFFPLGICHVTLFDDYGDLFSPVFLGSNPPAIWCNWTIVADQGKRIILHLYHFASKEKCDMNEDQIIFEEFPPRMERHTLSKCWTEEFYTSQSNVLYMFWLFMGNTSISNGFYGNYDIFGDEEIVIVPTPVEQWTRPLGQLGENVASTNPDLLRTPLFLTQSTWSEEFSTDDQEVIDSTVYPGYNKFKHLTTQSETEYLESYKHNQYPQRITTPTAMESEEEYIEKEHDQHSQRITTPTAMESEEEYIEKEHDQHSQRITTPTAMESEEEYIENKTSAYRSHRNVTLLAHFPGEYLFEVSIEMQINLTGRENLKDLERTLLTLLENLIKDDLKHLHPPKSITLKRVKRLKSGLVYILWLHFGFGERTMHMSIQSCLQRLVNRPVVELETKNALVSSVSTEDVNECSTEMLLCDAHADCFNEFGTYTCRCQEGFEDRSRAGSGGTICVNVAGMYLTECILLVSFVDQRWHSQQKQT</sequence>
<keyword evidence="5" id="KW-0808">Transferase</keyword>
<dbReference type="SMART" id="SM00179">
    <property type="entry name" value="EGF_CA"/>
    <property type="match status" value="1"/>
</dbReference>
<evidence type="ECO:0000256" key="5">
    <source>
        <dbReference type="ARBA" id="ARBA00022679"/>
    </source>
</evidence>
<keyword evidence="7" id="KW-0732">Signal</keyword>
<name>A0ABS2X8K4_POLSP</name>
<dbReference type="CDD" id="cd00054">
    <property type="entry name" value="EGF_CA"/>
    <property type="match status" value="1"/>
</dbReference>
<evidence type="ECO:0000256" key="9">
    <source>
        <dbReference type="ARBA" id="ARBA00022968"/>
    </source>
</evidence>
<dbReference type="PANTHER" id="PTHR11214">
    <property type="entry name" value="BETA-1,3-N-ACETYLGLUCOSAMINYLTRANSFERASE"/>
    <property type="match status" value="1"/>
</dbReference>
<feature type="non-terminal residue" evidence="17">
    <location>
        <position position="811"/>
    </location>
</feature>
<evidence type="ECO:0000259" key="15">
    <source>
        <dbReference type="PROSITE" id="PS01180"/>
    </source>
</evidence>
<dbReference type="Gene3D" id="2.60.120.290">
    <property type="entry name" value="Spermadhesin, CUB domain"/>
    <property type="match status" value="1"/>
</dbReference>
<dbReference type="InterPro" id="IPR018097">
    <property type="entry name" value="EGF_Ca-bd_CS"/>
</dbReference>
<dbReference type="PROSITE" id="PS00010">
    <property type="entry name" value="ASX_HYDROXYL"/>
    <property type="match status" value="1"/>
</dbReference>
<feature type="domain" description="CUB" evidence="15">
    <location>
        <begin position="344"/>
        <end position="455"/>
    </location>
</feature>
<protein>
    <submittedName>
        <fullName evidence="17">B3GN2 acetylglucosaminyltransferase</fullName>
    </submittedName>
</protein>
<dbReference type="PANTHER" id="PTHR11214:SF25">
    <property type="entry name" value="N-ACETYLLACTOSAMINIDE BETA-1,3-N-ACETYLGLUCOSAMINYLTRANSFERASE 2"/>
    <property type="match status" value="1"/>
</dbReference>
<evidence type="ECO:0000256" key="3">
    <source>
        <dbReference type="ARBA" id="ARBA00022536"/>
    </source>
</evidence>
<keyword evidence="12" id="KW-0472">Membrane</keyword>
<accession>A0ABS2X8K4</accession>
<evidence type="ECO:0000256" key="6">
    <source>
        <dbReference type="ARBA" id="ARBA00022692"/>
    </source>
</evidence>
<dbReference type="SUPFAM" id="SSF57196">
    <property type="entry name" value="EGF/Laminin"/>
    <property type="match status" value="1"/>
</dbReference>
<evidence type="ECO:0000256" key="10">
    <source>
        <dbReference type="ARBA" id="ARBA00022989"/>
    </source>
</evidence>
<dbReference type="SMART" id="SM00181">
    <property type="entry name" value="EGF"/>
    <property type="match status" value="1"/>
</dbReference>
<keyword evidence="4" id="KW-0328">Glycosyltransferase</keyword>
<evidence type="ECO:0000313" key="18">
    <source>
        <dbReference type="Proteomes" id="UP001166093"/>
    </source>
</evidence>
<feature type="non-terminal residue" evidence="17">
    <location>
        <position position="1"/>
    </location>
</feature>
<dbReference type="Gene3D" id="2.10.25.10">
    <property type="entry name" value="Laminin"/>
    <property type="match status" value="1"/>
</dbReference>
<dbReference type="InterPro" id="IPR035914">
    <property type="entry name" value="Sperma_CUB_dom_sf"/>
</dbReference>
<evidence type="ECO:0000256" key="7">
    <source>
        <dbReference type="ARBA" id="ARBA00022729"/>
    </source>
</evidence>
<keyword evidence="11" id="KW-0333">Golgi apparatus</keyword>
<dbReference type="PROSITE" id="PS50026">
    <property type="entry name" value="EGF_3"/>
    <property type="match status" value="1"/>
</dbReference>
<dbReference type="InterPro" id="IPR002659">
    <property type="entry name" value="Glyco_trans_31"/>
</dbReference>
<organism evidence="17 18">
    <name type="scientific">Polyodon spathula</name>
    <name type="common">North American paddlefish</name>
    <name type="synonym">Squalus spathula</name>
    <dbReference type="NCBI Taxonomy" id="7913"/>
    <lineage>
        <taxon>Eukaryota</taxon>
        <taxon>Metazoa</taxon>
        <taxon>Chordata</taxon>
        <taxon>Craniata</taxon>
        <taxon>Vertebrata</taxon>
        <taxon>Euteleostomi</taxon>
        <taxon>Actinopterygii</taxon>
        <taxon>Chondrostei</taxon>
        <taxon>Acipenseriformes</taxon>
        <taxon>Polyodontidae</taxon>
        <taxon>Polyodon</taxon>
    </lineage>
</organism>
<evidence type="ECO:0000256" key="12">
    <source>
        <dbReference type="ARBA" id="ARBA00023136"/>
    </source>
</evidence>
<evidence type="ECO:0000256" key="13">
    <source>
        <dbReference type="ARBA" id="ARBA00023157"/>
    </source>
</evidence>
<evidence type="ECO:0000256" key="4">
    <source>
        <dbReference type="ARBA" id="ARBA00022676"/>
    </source>
</evidence>
<comment type="caution">
    <text evidence="14">Lacks conserved residue(s) required for the propagation of feature annotation.</text>
</comment>
<dbReference type="EMBL" id="JAAWVQ010002154">
    <property type="protein sequence ID" value="MBN3270524.1"/>
    <property type="molecule type" value="Genomic_DNA"/>
</dbReference>
<dbReference type="PROSITE" id="PS01187">
    <property type="entry name" value="EGF_CA"/>
    <property type="match status" value="1"/>
</dbReference>
<dbReference type="PROSITE" id="PS01180">
    <property type="entry name" value="CUB"/>
    <property type="match status" value="1"/>
</dbReference>
<comment type="caution">
    <text evidence="17">The sequence shown here is derived from an EMBL/GenBank/DDBJ whole genome shotgun (WGS) entry which is preliminary data.</text>
</comment>
<evidence type="ECO:0000256" key="1">
    <source>
        <dbReference type="ARBA" id="ARBA00004323"/>
    </source>
</evidence>
<dbReference type="Gene3D" id="3.90.550.50">
    <property type="match status" value="1"/>
</dbReference>
<keyword evidence="3 14" id="KW-0245">EGF-like domain</keyword>
<keyword evidence="10" id="KW-1133">Transmembrane helix</keyword>
<evidence type="ECO:0000256" key="8">
    <source>
        <dbReference type="ARBA" id="ARBA00022737"/>
    </source>
</evidence>
<evidence type="ECO:0000259" key="16">
    <source>
        <dbReference type="PROSITE" id="PS50026"/>
    </source>
</evidence>
<dbReference type="InterPro" id="IPR000859">
    <property type="entry name" value="CUB_dom"/>
</dbReference>
<dbReference type="Pfam" id="PF07645">
    <property type="entry name" value="EGF_CA"/>
    <property type="match status" value="1"/>
</dbReference>
<comment type="subcellular location">
    <subcellularLocation>
        <location evidence="1">Golgi apparatus membrane</location>
        <topology evidence="1">Single-pass type II membrane protein</topology>
    </subcellularLocation>
</comment>
<dbReference type="SUPFAM" id="SSF49854">
    <property type="entry name" value="Spermadhesin, CUB domain"/>
    <property type="match status" value="1"/>
</dbReference>
<comment type="similarity">
    <text evidence="2">Belongs to the glycosyltransferase 31 family.</text>
</comment>
<feature type="domain" description="EGF-like" evidence="16">
    <location>
        <begin position="737"/>
        <end position="775"/>
    </location>
</feature>
<keyword evidence="6" id="KW-0812">Transmembrane</keyword>
<reference evidence="17" key="1">
    <citation type="journal article" date="2021" name="Cell">
        <title>Tracing the genetic footprints of vertebrate landing in non-teleost ray-finned fishes.</title>
        <authorList>
            <person name="Bi X."/>
            <person name="Wang K."/>
            <person name="Yang L."/>
            <person name="Pan H."/>
            <person name="Jiang H."/>
            <person name="Wei Q."/>
            <person name="Fang M."/>
            <person name="Yu H."/>
            <person name="Zhu C."/>
            <person name="Cai Y."/>
            <person name="He Y."/>
            <person name="Gan X."/>
            <person name="Zeng H."/>
            <person name="Yu D."/>
            <person name="Zhu Y."/>
            <person name="Jiang H."/>
            <person name="Qiu Q."/>
            <person name="Yang H."/>
            <person name="Zhang Y.E."/>
            <person name="Wang W."/>
            <person name="Zhu M."/>
            <person name="He S."/>
            <person name="Zhang G."/>
        </authorList>
    </citation>
    <scope>NUCLEOTIDE SEQUENCE</scope>
    <source>
        <strain evidence="17">Pddl_001</strain>
    </source>
</reference>
<dbReference type="Pfam" id="PF01762">
    <property type="entry name" value="Galactosyl_T"/>
    <property type="match status" value="1"/>
</dbReference>
<evidence type="ECO:0000256" key="11">
    <source>
        <dbReference type="ARBA" id="ARBA00023034"/>
    </source>
</evidence>
<dbReference type="InterPro" id="IPR001881">
    <property type="entry name" value="EGF-like_Ca-bd_dom"/>
</dbReference>
<proteinExistence type="inferred from homology"/>
<keyword evidence="18" id="KW-1185">Reference proteome</keyword>
<evidence type="ECO:0000313" key="17">
    <source>
        <dbReference type="EMBL" id="MBN3270524.1"/>
    </source>
</evidence>
<gene>
    <name evidence="17" type="primary">B3gnt2_0</name>
    <name evidence="17" type="ORF">GTO93_0008723</name>
</gene>
<dbReference type="Proteomes" id="UP001166093">
    <property type="component" value="Unassembled WGS sequence"/>
</dbReference>
<evidence type="ECO:0000256" key="14">
    <source>
        <dbReference type="PROSITE-ProRule" id="PRU00076"/>
    </source>
</evidence>
<keyword evidence="9" id="KW-0735">Signal-anchor</keyword>